<dbReference type="Gene3D" id="2.40.128.620">
    <property type="match status" value="1"/>
</dbReference>
<comment type="caution">
    <text evidence="2">Lacks conserved residue(s) required for the propagation of feature annotation.</text>
</comment>
<evidence type="ECO:0000313" key="4">
    <source>
        <dbReference type="Proteomes" id="UP001168972"/>
    </source>
</evidence>
<dbReference type="SMART" id="SM00192">
    <property type="entry name" value="LDLa"/>
    <property type="match status" value="1"/>
</dbReference>
<reference evidence="3" key="2">
    <citation type="submission" date="2023-03" db="EMBL/GenBank/DDBJ databases">
        <authorList>
            <person name="Inwood S.N."/>
            <person name="Skelly J.G."/>
            <person name="Guhlin J."/>
            <person name="Harrop T.W.R."/>
            <person name="Goldson S.G."/>
            <person name="Dearden P.K."/>
        </authorList>
    </citation>
    <scope>NUCLEOTIDE SEQUENCE</scope>
    <source>
        <strain evidence="3">Lincoln</strain>
        <tissue evidence="3">Whole body</tissue>
    </source>
</reference>
<feature type="disulfide bond" evidence="2">
    <location>
        <begin position="36"/>
        <end position="54"/>
    </location>
</feature>
<dbReference type="Pfam" id="PF00057">
    <property type="entry name" value="Ldl_recept_a"/>
    <property type="match status" value="1"/>
</dbReference>
<dbReference type="SUPFAM" id="SSF57424">
    <property type="entry name" value="LDL receptor-like module"/>
    <property type="match status" value="1"/>
</dbReference>
<reference evidence="3" key="1">
    <citation type="journal article" date="2023" name="bioRxiv">
        <title>Scaffold-level genome assemblies of two parasitoid biocontrol wasps reveal the parthenogenesis mechanism and an associated novel virus.</title>
        <authorList>
            <person name="Inwood S."/>
            <person name="Skelly J."/>
            <person name="Guhlin J."/>
            <person name="Harrop T."/>
            <person name="Goldson S."/>
            <person name="Dearden P."/>
        </authorList>
    </citation>
    <scope>NUCLEOTIDE SEQUENCE</scope>
    <source>
        <strain evidence="3">Lincoln</strain>
        <tissue evidence="3">Whole body</tissue>
    </source>
</reference>
<proteinExistence type="predicted"/>
<feature type="disulfide bond" evidence="2">
    <location>
        <begin position="29"/>
        <end position="41"/>
    </location>
</feature>
<organism evidence="3 4">
    <name type="scientific">Microctonus hyperodae</name>
    <name type="common">Parasitoid wasp</name>
    <dbReference type="NCBI Taxonomy" id="165561"/>
    <lineage>
        <taxon>Eukaryota</taxon>
        <taxon>Metazoa</taxon>
        <taxon>Ecdysozoa</taxon>
        <taxon>Arthropoda</taxon>
        <taxon>Hexapoda</taxon>
        <taxon>Insecta</taxon>
        <taxon>Pterygota</taxon>
        <taxon>Neoptera</taxon>
        <taxon>Endopterygota</taxon>
        <taxon>Hymenoptera</taxon>
        <taxon>Apocrita</taxon>
        <taxon>Ichneumonoidea</taxon>
        <taxon>Braconidae</taxon>
        <taxon>Euphorinae</taxon>
        <taxon>Microctonus</taxon>
    </lineage>
</organism>
<dbReference type="InterPro" id="IPR036055">
    <property type="entry name" value="LDL_receptor-like_sf"/>
</dbReference>
<keyword evidence="4" id="KW-1185">Reference proteome</keyword>
<evidence type="ECO:0000256" key="2">
    <source>
        <dbReference type="PROSITE-ProRule" id="PRU00124"/>
    </source>
</evidence>
<dbReference type="CDD" id="cd00112">
    <property type="entry name" value="LDLa"/>
    <property type="match status" value="1"/>
</dbReference>
<dbReference type="AlphaFoldDB" id="A0AA39F453"/>
<evidence type="ECO:0000313" key="3">
    <source>
        <dbReference type="EMBL" id="KAK0162607.1"/>
    </source>
</evidence>
<comment type="caution">
    <text evidence="3">The sequence shown here is derived from an EMBL/GenBank/DDBJ whole genome shotgun (WGS) entry which is preliminary data.</text>
</comment>
<evidence type="ECO:0000256" key="1">
    <source>
        <dbReference type="ARBA" id="ARBA00023157"/>
    </source>
</evidence>
<dbReference type="InterPro" id="IPR002172">
    <property type="entry name" value="LDrepeatLR_classA_rpt"/>
</dbReference>
<keyword evidence="1 2" id="KW-1015">Disulfide bond</keyword>
<dbReference type="Proteomes" id="UP001168972">
    <property type="component" value="Unassembled WGS sequence"/>
</dbReference>
<dbReference type="EMBL" id="JAQQBR010001833">
    <property type="protein sequence ID" value="KAK0162607.1"/>
    <property type="molecule type" value="Genomic_DNA"/>
</dbReference>
<gene>
    <name evidence="3" type="ORF">PV327_006373</name>
</gene>
<accession>A0AA39F453</accession>
<name>A0AA39F453_MICHY</name>
<protein>
    <submittedName>
        <fullName evidence="3">Uncharacterized protein</fullName>
    </submittedName>
</protein>
<dbReference type="PROSITE" id="PS50068">
    <property type="entry name" value="LDLRA_2"/>
    <property type="match status" value="1"/>
</dbReference>
<sequence length="89" mass="10402">MQISFLIMAIVDCDDRSDEHREFCMNYTCPDHKTKCGDGTCIHKMIQCDNTLDCLEGGDEHDEVCLHPQYKLGKLKAELKPYQKSYRNW</sequence>